<dbReference type="InterPro" id="IPR029058">
    <property type="entry name" value="AB_hydrolase_fold"/>
</dbReference>
<dbReference type="Gene3D" id="3.40.50.1820">
    <property type="entry name" value="alpha/beta hydrolase"/>
    <property type="match status" value="1"/>
</dbReference>
<dbReference type="InterPro" id="IPR020802">
    <property type="entry name" value="TesA-like"/>
</dbReference>
<reference evidence="4 5" key="1">
    <citation type="submission" date="2015-02" db="EMBL/GenBank/DDBJ databases">
        <authorList>
            <person name="Ju K.-S."/>
            <person name="Doroghazi J.R."/>
            <person name="Metcalf W."/>
        </authorList>
    </citation>
    <scope>NUCLEOTIDE SEQUENCE [LARGE SCALE GENOMIC DNA]</scope>
    <source>
        <strain evidence="4 5">NRRL B-16140</strain>
    </source>
</reference>
<comment type="caution">
    <text evidence="4">The sequence shown here is derived from an EMBL/GenBank/DDBJ whole genome shotgun (WGS) entry which is preliminary data.</text>
</comment>
<dbReference type="SUPFAM" id="SSF53474">
    <property type="entry name" value="alpha/beta-Hydrolases"/>
    <property type="match status" value="1"/>
</dbReference>
<dbReference type="PANTHER" id="PTHR11487:SF0">
    <property type="entry name" value="S-ACYL FATTY ACID SYNTHASE THIOESTERASE, MEDIUM CHAIN"/>
    <property type="match status" value="1"/>
</dbReference>
<dbReference type="InterPro" id="IPR001031">
    <property type="entry name" value="Thioesterase"/>
</dbReference>
<name>A0A0F0GM64_LENAE</name>
<evidence type="ECO:0000256" key="1">
    <source>
        <dbReference type="ARBA" id="ARBA00007169"/>
    </source>
</evidence>
<dbReference type="Proteomes" id="UP000033393">
    <property type="component" value="Unassembled WGS sequence"/>
</dbReference>
<comment type="similarity">
    <text evidence="1">Belongs to the thioesterase family.</text>
</comment>
<dbReference type="InterPro" id="IPR012223">
    <property type="entry name" value="TEII"/>
</dbReference>
<evidence type="ECO:0000259" key="3">
    <source>
        <dbReference type="SMART" id="SM00824"/>
    </source>
</evidence>
<dbReference type="PANTHER" id="PTHR11487">
    <property type="entry name" value="THIOESTERASE"/>
    <property type="match status" value="1"/>
</dbReference>
<dbReference type="SMART" id="SM00824">
    <property type="entry name" value="PKS_TE"/>
    <property type="match status" value="1"/>
</dbReference>
<proteinExistence type="inferred from homology"/>
<feature type="domain" description="Thioesterase TesA-like" evidence="3">
    <location>
        <begin position="20"/>
        <end position="237"/>
    </location>
</feature>
<protein>
    <submittedName>
        <fullName evidence="4">Oleoyl-ACP hydrolase</fullName>
    </submittedName>
</protein>
<dbReference type="PATRIC" id="fig|68170.10.peg.8333"/>
<keyword evidence="5" id="KW-1185">Reference proteome</keyword>
<accession>A0A0F0GM64</accession>
<sequence>MTNIWFQCPHPNPDAGQRLICFAHAGGSASFYRSWGAGLPNVEVHAVRYPGRGERIDEPLPRDLRLLGTQIAEALLPLADRPLALFGHSLGAPVALETARGLEARGVPVAHLFVSGSRNAPLPPRQPVSDDESDPAVLAAALGGIDGTDPELVADPFFQELVLPYVLADSRMFHAYDNAPEPKLRCPVTSIFGDVDGDADRRPWPELTSGRFEEHVLPGDHFYLSARPPFELIERSLPAVRT</sequence>
<dbReference type="GO" id="GO:0016787">
    <property type="term" value="F:hydrolase activity"/>
    <property type="evidence" value="ECO:0007669"/>
    <property type="project" value="UniProtKB-KW"/>
</dbReference>
<keyword evidence="2 4" id="KW-0378">Hydrolase</keyword>
<dbReference type="RefSeq" id="WP_045315502.1">
    <property type="nucleotide sequence ID" value="NZ_JYJG01000279.1"/>
</dbReference>
<dbReference type="OrthoDB" id="4169718at2"/>
<evidence type="ECO:0000256" key="2">
    <source>
        <dbReference type="ARBA" id="ARBA00022801"/>
    </source>
</evidence>
<dbReference type="GO" id="GO:0008610">
    <property type="term" value="P:lipid biosynthetic process"/>
    <property type="evidence" value="ECO:0007669"/>
    <property type="project" value="TreeGrafter"/>
</dbReference>
<dbReference type="AlphaFoldDB" id="A0A0F0GM64"/>
<gene>
    <name evidence="4" type="ORF">UK23_32355</name>
</gene>
<evidence type="ECO:0000313" key="4">
    <source>
        <dbReference type="EMBL" id="KJK43666.1"/>
    </source>
</evidence>
<dbReference type="Pfam" id="PF00975">
    <property type="entry name" value="Thioesterase"/>
    <property type="match status" value="1"/>
</dbReference>
<organism evidence="4 5">
    <name type="scientific">Lentzea aerocolonigenes</name>
    <name type="common">Lechevalieria aerocolonigenes</name>
    <name type="synonym">Saccharothrix aerocolonigenes</name>
    <dbReference type="NCBI Taxonomy" id="68170"/>
    <lineage>
        <taxon>Bacteria</taxon>
        <taxon>Bacillati</taxon>
        <taxon>Actinomycetota</taxon>
        <taxon>Actinomycetes</taxon>
        <taxon>Pseudonocardiales</taxon>
        <taxon>Pseudonocardiaceae</taxon>
        <taxon>Lentzea</taxon>
    </lineage>
</organism>
<dbReference type="EMBL" id="JYJG01000279">
    <property type="protein sequence ID" value="KJK43666.1"/>
    <property type="molecule type" value="Genomic_DNA"/>
</dbReference>
<evidence type="ECO:0000313" key="5">
    <source>
        <dbReference type="Proteomes" id="UP000033393"/>
    </source>
</evidence>